<evidence type="ECO:0000313" key="2">
    <source>
        <dbReference type="Proteomes" id="UP000488299"/>
    </source>
</evidence>
<dbReference type="RefSeq" id="WP_152124704.1">
    <property type="nucleotide sequence ID" value="NZ_WELI01000005.1"/>
</dbReference>
<dbReference type="AlphaFoldDB" id="A0A7J5TYA7"/>
<organism evidence="1 2">
    <name type="scientific">Rudanella paleaurantiibacter</name>
    <dbReference type="NCBI Taxonomy" id="2614655"/>
    <lineage>
        <taxon>Bacteria</taxon>
        <taxon>Pseudomonadati</taxon>
        <taxon>Bacteroidota</taxon>
        <taxon>Cytophagia</taxon>
        <taxon>Cytophagales</taxon>
        <taxon>Cytophagaceae</taxon>
        <taxon>Rudanella</taxon>
    </lineage>
</organism>
<dbReference type="Pfam" id="PF14902">
    <property type="entry name" value="DUF4494"/>
    <property type="match status" value="1"/>
</dbReference>
<protein>
    <submittedName>
        <fullName evidence="1">DUF4494 domain-containing protein</fullName>
    </submittedName>
</protein>
<reference evidence="1 2" key="1">
    <citation type="submission" date="2019-10" db="EMBL/GenBank/DDBJ databases">
        <title>Rudanella paleaurantiibacter sp. nov., isolated from sludge.</title>
        <authorList>
            <person name="Xu S.Q."/>
        </authorList>
    </citation>
    <scope>NUCLEOTIDE SEQUENCE [LARGE SCALE GENOMIC DNA]</scope>
    <source>
        <strain evidence="1 2">HX-22-17</strain>
    </source>
</reference>
<keyword evidence="2" id="KW-1185">Reference proteome</keyword>
<proteinExistence type="predicted"/>
<dbReference type="InterPro" id="IPR027848">
    <property type="entry name" value="DUF4494"/>
</dbReference>
<dbReference type="Proteomes" id="UP000488299">
    <property type="component" value="Unassembled WGS sequence"/>
</dbReference>
<accession>A0A7J5TYA7</accession>
<gene>
    <name evidence="1" type="ORF">F5984_13000</name>
</gene>
<comment type="caution">
    <text evidence="1">The sequence shown here is derived from an EMBL/GenBank/DDBJ whole genome shotgun (WGS) entry which is preliminary data.</text>
</comment>
<evidence type="ECO:0000313" key="1">
    <source>
        <dbReference type="EMBL" id="KAB7730094.1"/>
    </source>
</evidence>
<dbReference type="EMBL" id="WELI01000005">
    <property type="protein sequence ID" value="KAB7730094.1"/>
    <property type="molecule type" value="Genomic_DNA"/>
</dbReference>
<sequence length="168" mass="19348">MPTWFQGTIKYQKEEIITDRQGDQVRLKTITEAYLVDAVSYTDAEARLYGEIPANTPDFQIARISKMKLSDVFHIEDGGDTWYKAKVIFSTEDDKGREKKIVNSMLINANTVKQAYDQLEDSLKTILMPYEITDINRTPLLDIFPYNDENKIPANLKPLHEAVRTEDV</sequence>
<name>A0A7J5TYA7_9BACT</name>